<name>A0A8S3XZZ5_PARAO</name>
<reference evidence="1" key="1">
    <citation type="submission" date="2021-04" db="EMBL/GenBank/DDBJ databases">
        <authorList>
            <person name="Tunstrom K."/>
        </authorList>
    </citation>
    <scope>NUCLEOTIDE SEQUENCE</scope>
</reference>
<dbReference type="AlphaFoldDB" id="A0A8S3XZZ5"/>
<organism evidence="1 2">
    <name type="scientific">Parnassius apollo</name>
    <name type="common">Apollo butterfly</name>
    <name type="synonym">Papilio apollo</name>
    <dbReference type="NCBI Taxonomy" id="110799"/>
    <lineage>
        <taxon>Eukaryota</taxon>
        <taxon>Metazoa</taxon>
        <taxon>Ecdysozoa</taxon>
        <taxon>Arthropoda</taxon>
        <taxon>Hexapoda</taxon>
        <taxon>Insecta</taxon>
        <taxon>Pterygota</taxon>
        <taxon>Neoptera</taxon>
        <taxon>Endopterygota</taxon>
        <taxon>Lepidoptera</taxon>
        <taxon>Glossata</taxon>
        <taxon>Ditrysia</taxon>
        <taxon>Papilionoidea</taxon>
        <taxon>Papilionidae</taxon>
        <taxon>Parnassiinae</taxon>
        <taxon>Parnassini</taxon>
        <taxon>Parnassius</taxon>
        <taxon>Parnassius</taxon>
    </lineage>
</organism>
<dbReference type="OrthoDB" id="6159421at2759"/>
<evidence type="ECO:0000313" key="1">
    <source>
        <dbReference type="EMBL" id="CAG5047529.1"/>
    </source>
</evidence>
<dbReference type="EMBL" id="CAJQZP010001449">
    <property type="protein sequence ID" value="CAG5047529.1"/>
    <property type="molecule type" value="Genomic_DNA"/>
</dbReference>
<evidence type="ECO:0000313" key="2">
    <source>
        <dbReference type="Proteomes" id="UP000691718"/>
    </source>
</evidence>
<keyword evidence="2" id="KW-1185">Reference proteome</keyword>
<comment type="caution">
    <text evidence="1">The sequence shown here is derived from an EMBL/GenBank/DDBJ whole genome shotgun (WGS) entry which is preliminary data.</text>
</comment>
<dbReference type="Proteomes" id="UP000691718">
    <property type="component" value="Unassembled WGS sequence"/>
</dbReference>
<proteinExistence type="predicted"/>
<gene>
    <name evidence="1" type="ORF">PAPOLLO_LOCUS23962</name>
</gene>
<accession>A0A8S3XZZ5</accession>
<protein>
    <submittedName>
        <fullName evidence="1">(apollo) hypothetical protein</fullName>
    </submittedName>
</protein>
<sequence length="69" mass="7984">MELVQEDLKEVRPFSVATDVSNKGNKKLFPVAVQYFTAKSGMCRKILDFYEDPFEDSRSIKNHLSKVEE</sequence>